<protein>
    <submittedName>
        <fullName evidence="1">Uncharacterized protein</fullName>
    </submittedName>
</protein>
<organism evidence="1 2">
    <name type="scientific">Mycolicibacterium moriokaense</name>
    <dbReference type="NCBI Taxonomy" id="39691"/>
    <lineage>
        <taxon>Bacteria</taxon>
        <taxon>Bacillati</taxon>
        <taxon>Actinomycetota</taxon>
        <taxon>Actinomycetes</taxon>
        <taxon>Mycobacteriales</taxon>
        <taxon>Mycobacteriaceae</taxon>
        <taxon>Mycolicibacterium</taxon>
    </lineage>
</organism>
<sequence length="46" mass="5339">MALAVVVAGLGWWRYRSGIRYPSSLTTYSKSDGLTYLKSRRRRPVY</sequence>
<dbReference type="AlphaFoldDB" id="A0AAD1H728"/>
<name>A0AAD1H728_9MYCO</name>
<dbReference type="Proteomes" id="UP000466681">
    <property type="component" value="Chromosome"/>
</dbReference>
<dbReference type="EMBL" id="AP022560">
    <property type="protein sequence ID" value="BBX00097.1"/>
    <property type="molecule type" value="Genomic_DNA"/>
</dbReference>
<evidence type="ECO:0000313" key="1">
    <source>
        <dbReference type="EMBL" id="BBX00097.1"/>
    </source>
</evidence>
<evidence type="ECO:0000313" key="2">
    <source>
        <dbReference type="Proteomes" id="UP000466681"/>
    </source>
</evidence>
<gene>
    <name evidence="1" type="ORF">MMOR_10330</name>
</gene>
<proteinExistence type="predicted"/>
<dbReference type="KEGG" id="mmor:MMOR_10330"/>
<reference evidence="1 2" key="1">
    <citation type="journal article" date="2019" name="Emerg. Microbes Infect.">
        <title>Comprehensive subspecies identification of 175 nontuberculous mycobacteria species based on 7547 genomic profiles.</title>
        <authorList>
            <person name="Matsumoto Y."/>
            <person name="Kinjo T."/>
            <person name="Motooka D."/>
            <person name="Nabeya D."/>
            <person name="Jung N."/>
            <person name="Uechi K."/>
            <person name="Horii T."/>
            <person name="Iida T."/>
            <person name="Fujita J."/>
            <person name="Nakamura S."/>
        </authorList>
    </citation>
    <scope>NUCLEOTIDE SEQUENCE [LARGE SCALE GENOMIC DNA]</scope>
    <source>
        <strain evidence="1 2">JCM 6375</strain>
    </source>
</reference>
<accession>A0AAD1H728</accession>
<keyword evidence="2" id="KW-1185">Reference proteome</keyword>